<proteinExistence type="predicted"/>
<organism evidence="2 3">
    <name type="scientific">Eumeta variegata</name>
    <name type="common">Bagworm moth</name>
    <name type="synonym">Eumeta japonica</name>
    <dbReference type="NCBI Taxonomy" id="151549"/>
    <lineage>
        <taxon>Eukaryota</taxon>
        <taxon>Metazoa</taxon>
        <taxon>Ecdysozoa</taxon>
        <taxon>Arthropoda</taxon>
        <taxon>Hexapoda</taxon>
        <taxon>Insecta</taxon>
        <taxon>Pterygota</taxon>
        <taxon>Neoptera</taxon>
        <taxon>Endopterygota</taxon>
        <taxon>Lepidoptera</taxon>
        <taxon>Glossata</taxon>
        <taxon>Ditrysia</taxon>
        <taxon>Tineoidea</taxon>
        <taxon>Psychidae</taxon>
        <taxon>Oiketicinae</taxon>
        <taxon>Eumeta</taxon>
    </lineage>
</organism>
<evidence type="ECO:0000313" key="3">
    <source>
        <dbReference type="Proteomes" id="UP000299102"/>
    </source>
</evidence>
<gene>
    <name evidence="2" type="ORF">EVAR_54453_1</name>
</gene>
<name>A0A4C1XKD6_EUMVA</name>
<dbReference type="AlphaFoldDB" id="A0A4C1XKD6"/>
<evidence type="ECO:0000313" key="2">
    <source>
        <dbReference type="EMBL" id="GBP63623.1"/>
    </source>
</evidence>
<keyword evidence="3" id="KW-1185">Reference proteome</keyword>
<dbReference type="EMBL" id="BGZK01000874">
    <property type="protein sequence ID" value="GBP63623.1"/>
    <property type="molecule type" value="Genomic_DNA"/>
</dbReference>
<sequence>MNLDNLDLREEVPGAYTGCDNGGRGNVFVPWPWELLGDCGCNADDDSAPYYSLNDVKTPPGRPPSWRASRGGASARLT</sequence>
<feature type="region of interest" description="Disordered" evidence="1">
    <location>
        <begin position="53"/>
        <end position="78"/>
    </location>
</feature>
<accession>A0A4C1XKD6</accession>
<dbReference type="Proteomes" id="UP000299102">
    <property type="component" value="Unassembled WGS sequence"/>
</dbReference>
<reference evidence="2 3" key="1">
    <citation type="journal article" date="2019" name="Commun. Biol.">
        <title>The bagworm genome reveals a unique fibroin gene that provides high tensile strength.</title>
        <authorList>
            <person name="Kono N."/>
            <person name="Nakamura H."/>
            <person name="Ohtoshi R."/>
            <person name="Tomita M."/>
            <person name="Numata K."/>
            <person name="Arakawa K."/>
        </authorList>
    </citation>
    <scope>NUCLEOTIDE SEQUENCE [LARGE SCALE GENOMIC DNA]</scope>
</reference>
<comment type="caution">
    <text evidence="2">The sequence shown here is derived from an EMBL/GenBank/DDBJ whole genome shotgun (WGS) entry which is preliminary data.</text>
</comment>
<evidence type="ECO:0000256" key="1">
    <source>
        <dbReference type="SAM" id="MobiDB-lite"/>
    </source>
</evidence>
<protein>
    <submittedName>
        <fullName evidence="2">Uncharacterized protein</fullName>
    </submittedName>
</protein>